<dbReference type="SMART" id="SM00382">
    <property type="entry name" value="AAA"/>
    <property type="match status" value="1"/>
</dbReference>
<organism evidence="6">
    <name type="scientific">Thermodesulfatator atlanticus</name>
    <dbReference type="NCBI Taxonomy" id="501497"/>
    <lineage>
        <taxon>Bacteria</taxon>
        <taxon>Pseudomonadati</taxon>
        <taxon>Thermodesulfobacteriota</taxon>
        <taxon>Thermodesulfobacteria</taxon>
        <taxon>Thermodesulfobacteriales</taxon>
        <taxon>Thermodesulfatatoraceae</taxon>
        <taxon>Thermodesulfatator</taxon>
    </lineage>
</organism>
<keyword evidence="4 6" id="KW-0067">ATP-binding</keyword>
<dbReference type="InterPro" id="IPR050153">
    <property type="entry name" value="Metal_Ion_Import_ABC"/>
</dbReference>
<dbReference type="PROSITE" id="PS50893">
    <property type="entry name" value="ABC_TRANSPORTER_2"/>
    <property type="match status" value="1"/>
</dbReference>
<evidence type="ECO:0000313" key="6">
    <source>
        <dbReference type="EMBL" id="HHI98121.1"/>
    </source>
</evidence>
<dbReference type="Gene3D" id="3.40.50.300">
    <property type="entry name" value="P-loop containing nucleotide triphosphate hydrolases"/>
    <property type="match status" value="1"/>
</dbReference>
<dbReference type="InterPro" id="IPR017871">
    <property type="entry name" value="ABC_transporter-like_CS"/>
</dbReference>
<evidence type="ECO:0000256" key="1">
    <source>
        <dbReference type="ARBA" id="ARBA00005417"/>
    </source>
</evidence>
<protein>
    <submittedName>
        <fullName evidence="6">Metal ABC transporter ATP-binding protein</fullName>
    </submittedName>
</protein>
<dbReference type="InterPro" id="IPR027417">
    <property type="entry name" value="P-loop_NTPase"/>
</dbReference>
<dbReference type="InterPro" id="IPR003593">
    <property type="entry name" value="AAA+_ATPase"/>
</dbReference>
<evidence type="ECO:0000259" key="5">
    <source>
        <dbReference type="PROSITE" id="PS50893"/>
    </source>
</evidence>
<dbReference type="Proteomes" id="UP000886101">
    <property type="component" value="Unassembled WGS sequence"/>
</dbReference>
<feature type="domain" description="ABC transporter" evidence="5">
    <location>
        <begin position="5"/>
        <end position="240"/>
    </location>
</feature>
<evidence type="ECO:0000256" key="4">
    <source>
        <dbReference type="ARBA" id="ARBA00022840"/>
    </source>
</evidence>
<dbReference type="GO" id="GO:0005524">
    <property type="term" value="F:ATP binding"/>
    <property type="evidence" value="ECO:0007669"/>
    <property type="project" value="UniProtKB-KW"/>
</dbReference>
<accession>A0A7V5P1N0</accession>
<dbReference type="PANTHER" id="PTHR42734:SF17">
    <property type="entry name" value="METAL TRANSPORT SYSTEM ATP-BINDING PROTEIN TM_0124-RELATED"/>
    <property type="match status" value="1"/>
</dbReference>
<sequence>MAPLISIKNLYFSYGEQLVLENINLEVNRGDFLAILGPNGSGKTTLIKLILGLLKPQKGEIRLFGQPSATFKERWRIGYVPQRAIARVDPVFPVSVAEVVSFGLLPKKSFPRFMKASDWEAVREALRQVEMEAYGRRKLSQLSGGQQQRVFIARAIVAQPEVLILDEPTTGVDVTTQERFYDLLGLLNQKGLTIIIVTHDIGIVNKHVKQVACLNRRLVYHGTHEEFCSSPRLKEYVGEHHLVIHRH</sequence>
<dbReference type="PANTHER" id="PTHR42734">
    <property type="entry name" value="METAL TRANSPORT SYSTEM ATP-BINDING PROTEIN TM_0124-RELATED"/>
    <property type="match status" value="1"/>
</dbReference>
<evidence type="ECO:0000256" key="3">
    <source>
        <dbReference type="ARBA" id="ARBA00022741"/>
    </source>
</evidence>
<dbReference type="SUPFAM" id="SSF52540">
    <property type="entry name" value="P-loop containing nucleoside triphosphate hydrolases"/>
    <property type="match status" value="1"/>
</dbReference>
<comment type="caution">
    <text evidence="6">The sequence shown here is derived from an EMBL/GenBank/DDBJ whole genome shotgun (WGS) entry which is preliminary data.</text>
</comment>
<dbReference type="Pfam" id="PF00005">
    <property type="entry name" value="ABC_tran"/>
    <property type="match status" value="1"/>
</dbReference>
<dbReference type="AlphaFoldDB" id="A0A7V5P1N0"/>
<dbReference type="CDD" id="cd03235">
    <property type="entry name" value="ABC_Metallic_Cations"/>
    <property type="match status" value="1"/>
</dbReference>
<dbReference type="PROSITE" id="PS00211">
    <property type="entry name" value="ABC_TRANSPORTER_1"/>
    <property type="match status" value="1"/>
</dbReference>
<dbReference type="InterPro" id="IPR003439">
    <property type="entry name" value="ABC_transporter-like_ATP-bd"/>
</dbReference>
<keyword evidence="3" id="KW-0547">Nucleotide-binding</keyword>
<proteinExistence type="inferred from homology"/>
<gene>
    <name evidence="6" type="ORF">ENJ96_09795</name>
</gene>
<dbReference type="FunFam" id="3.40.50.300:FF:000134">
    <property type="entry name" value="Iron-enterobactin ABC transporter ATP-binding protein"/>
    <property type="match status" value="1"/>
</dbReference>
<dbReference type="EMBL" id="DROK01000288">
    <property type="protein sequence ID" value="HHI98121.1"/>
    <property type="molecule type" value="Genomic_DNA"/>
</dbReference>
<keyword evidence="2" id="KW-0813">Transport</keyword>
<reference evidence="6" key="1">
    <citation type="journal article" date="2020" name="mSystems">
        <title>Genome- and Community-Level Interaction Insights into Carbon Utilization and Element Cycling Functions of Hydrothermarchaeota in Hydrothermal Sediment.</title>
        <authorList>
            <person name="Zhou Z."/>
            <person name="Liu Y."/>
            <person name="Xu W."/>
            <person name="Pan J."/>
            <person name="Luo Z.H."/>
            <person name="Li M."/>
        </authorList>
    </citation>
    <scope>NUCLEOTIDE SEQUENCE [LARGE SCALE GENOMIC DNA]</scope>
    <source>
        <strain evidence="6">HyVt-533</strain>
    </source>
</reference>
<comment type="similarity">
    <text evidence="1">Belongs to the ABC transporter superfamily.</text>
</comment>
<name>A0A7V5P1N0_9BACT</name>
<dbReference type="GO" id="GO:0016887">
    <property type="term" value="F:ATP hydrolysis activity"/>
    <property type="evidence" value="ECO:0007669"/>
    <property type="project" value="InterPro"/>
</dbReference>
<evidence type="ECO:0000256" key="2">
    <source>
        <dbReference type="ARBA" id="ARBA00022448"/>
    </source>
</evidence>